<evidence type="ECO:0000313" key="1">
    <source>
        <dbReference type="EMBL" id="OAY24280.1"/>
    </source>
</evidence>
<sequence>MFHLGAITITFYHFCRLLLFPSKHCRAPHIELLRVIKCAYDTSSITIVHKAPCSYMVLK</sequence>
<name>A0A2C9U582_MANES</name>
<organism evidence="1">
    <name type="scientific">Manihot esculenta</name>
    <name type="common">Cassava</name>
    <name type="synonym">Jatropha manihot</name>
    <dbReference type="NCBI Taxonomy" id="3983"/>
    <lineage>
        <taxon>Eukaryota</taxon>
        <taxon>Viridiplantae</taxon>
        <taxon>Streptophyta</taxon>
        <taxon>Embryophyta</taxon>
        <taxon>Tracheophyta</taxon>
        <taxon>Spermatophyta</taxon>
        <taxon>Magnoliopsida</taxon>
        <taxon>eudicotyledons</taxon>
        <taxon>Gunneridae</taxon>
        <taxon>Pentapetalae</taxon>
        <taxon>rosids</taxon>
        <taxon>fabids</taxon>
        <taxon>Malpighiales</taxon>
        <taxon>Euphorbiaceae</taxon>
        <taxon>Crotonoideae</taxon>
        <taxon>Manihoteae</taxon>
        <taxon>Manihot</taxon>
    </lineage>
</organism>
<dbReference type="AlphaFoldDB" id="A0A2C9U582"/>
<gene>
    <name evidence="1" type="ORF">MANES_17G002600</name>
</gene>
<protein>
    <submittedName>
        <fullName evidence="1">Uncharacterized protein</fullName>
    </submittedName>
</protein>
<dbReference type="EMBL" id="CM004403">
    <property type="protein sequence ID" value="OAY24280.1"/>
    <property type="molecule type" value="Genomic_DNA"/>
</dbReference>
<accession>A0A2C9U582</accession>
<reference evidence="1" key="1">
    <citation type="submission" date="2016-02" db="EMBL/GenBank/DDBJ databases">
        <title>WGS assembly of Manihot esculenta.</title>
        <authorList>
            <person name="Bredeson J.V."/>
            <person name="Prochnik S.E."/>
            <person name="Lyons J.B."/>
            <person name="Schmutz J."/>
            <person name="Grimwood J."/>
            <person name="Vrebalov J."/>
            <person name="Bart R.S."/>
            <person name="Amuge T."/>
            <person name="Ferguson M.E."/>
            <person name="Green R."/>
            <person name="Putnam N."/>
            <person name="Stites J."/>
            <person name="Rounsley S."/>
            <person name="Rokhsar D.S."/>
        </authorList>
    </citation>
    <scope>NUCLEOTIDE SEQUENCE [LARGE SCALE GENOMIC DNA]</scope>
    <source>
        <tissue evidence="1">Leaf</tissue>
    </source>
</reference>
<proteinExistence type="predicted"/>